<dbReference type="EMBL" id="CP036290">
    <property type="protein sequence ID" value="QDU86371.1"/>
    <property type="molecule type" value="Genomic_DNA"/>
</dbReference>
<dbReference type="RefSeq" id="WP_145191470.1">
    <property type="nucleotide sequence ID" value="NZ_CP036290.1"/>
</dbReference>
<evidence type="ECO:0000313" key="1">
    <source>
        <dbReference type="EMBL" id="QDU86371.1"/>
    </source>
</evidence>
<accession>A0A518D4H2</accession>
<sequence>MGSTWKTLSGARVEDLPETLDELLTDDDASVHVGTDSKNRGNWTYFVTVIAVPRRVGGGRVLYRSERQPRMRNLAQRLIHEAQLSLELASELNERVTQDVIIHLDVNEDERFRSAQFARSLAGMGLGSGFQVRLKPEAWCASSVADHVVNARHVRVA</sequence>
<organism evidence="1 2">
    <name type="scientific">Rohdeia mirabilis</name>
    <dbReference type="NCBI Taxonomy" id="2528008"/>
    <lineage>
        <taxon>Bacteria</taxon>
        <taxon>Pseudomonadati</taxon>
        <taxon>Planctomycetota</taxon>
        <taxon>Planctomycetia</taxon>
        <taxon>Planctomycetia incertae sedis</taxon>
        <taxon>Rohdeia</taxon>
    </lineage>
</organism>
<dbReference type="InterPro" id="IPR007405">
    <property type="entry name" value="Phage_KVP40_Orf299"/>
</dbReference>
<reference evidence="1 2" key="1">
    <citation type="submission" date="2019-02" db="EMBL/GenBank/DDBJ databases">
        <title>Deep-cultivation of Planctomycetes and their phenomic and genomic characterization uncovers novel biology.</title>
        <authorList>
            <person name="Wiegand S."/>
            <person name="Jogler M."/>
            <person name="Boedeker C."/>
            <person name="Pinto D."/>
            <person name="Vollmers J."/>
            <person name="Rivas-Marin E."/>
            <person name="Kohn T."/>
            <person name="Peeters S.H."/>
            <person name="Heuer A."/>
            <person name="Rast P."/>
            <person name="Oberbeckmann S."/>
            <person name="Bunk B."/>
            <person name="Jeske O."/>
            <person name="Meyerdierks A."/>
            <person name="Storesund J.E."/>
            <person name="Kallscheuer N."/>
            <person name="Luecker S."/>
            <person name="Lage O.M."/>
            <person name="Pohl T."/>
            <person name="Merkel B.J."/>
            <person name="Hornburger P."/>
            <person name="Mueller R.-W."/>
            <person name="Bruemmer F."/>
            <person name="Labrenz M."/>
            <person name="Spormann A.M."/>
            <person name="Op den Camp H."/>
            <person name="Overmann J."/>
            <person name="Amann R."/>
            <person name="Jetten M.S.M."/>
            <person name="Mascher T."/>
            <person name="Medema M.H."/>
            <person name="Devos D.P."/>
            <person name="Kaster A.-K."/>
            <person name="Ovreas L."/>
            <person name="Rohde M."/>
            <person name="Galperin M.Y."/>
            <person name="Jogler C."/>
        </authorList>
    </citation>
    <scope>NUCLEOTIDE SEQUENCE [LARGE SCALE GENOMIC DNA]</scope>
    <source>
        <strain evidence="1 2">Pla163</strain>
    </source>
</reference>
<protein>
    <submittedName>
        <fullName evidence="1">Uncharacterized protein</fullName>
    </submittedName>
</protein>
<dbReference type="PANTHER" id="PTHR39961:SF1">
    <property type="entry name" value="DUF458 DOMAIN-CONTAINING PROTEIN"/>
    <property type="match status" value="1"/>
</dbReference>
<dbReference type="Pfam" id="PF04308">
    <property type="entry name" value="RNaseH_like"/>
    <property type="match status" value="1"/>
</dbReference>
<evidence type="ECO:0000313" key="2">
    <source>
        <dbReference type="Proteomes" id="UP000319342"/>
    </source>
</evidence>
<keyword evidence="2" id="KW-1185">Reference proteome</keyword>
<dbReference type="AlphaFoldDB" id="A0A518D4H2"/>
<proteinExistence type="predicted"/>
<dbReference type="Proteomes" id="UP000319342">
    <property type="component" value="Chromosome"/>
</dbReference>
<gene>
    <name evidence="1" type="ORF">Pla163_35220</name>
</gene>
<name>A0A518D4H2_9BACT</name>
<dbReference type="PANTHER" id="PTHR39961">
    <property type="entry name" value="HYPOTHETICAL CYTOSOLIC PROTEIN"/>
    <property type="match status" value="1"/>
</dbReference>
<dbReference type="OrthoDB" id="13663at2"/>